<dbReference type="CDD" id="cd18825">
    <property type="entry name" value="GH43_CtGH43-like"/>
    <property type="match status" value="1"/>
</dbReference>
<organism evidence="6 7">
    <name type="scientific">Epilithonimonas bovis DSM 19482</name>
    <dbReference type="NCBI Taxonomy" id="1121284"/>
    <lineage>
        <taxon>Bacteria</taxon>
        <taxon>Pseudomonadati</taxon>
        <taxon>Bacteroidota</taxon>
        <taxon>Flavobacteriia</taxon>
        <taxon>Flavobacteriales</taxon>
        <taxon>Weeksellaceae</taxon>
        <taxon>Chryseobacterium group</taxon>
        <taxon>Epilithonimonas</taxon>
    </lineage>
</organism>
<dbReference type="RefSeq" id="WP_076781516.1">
    <property type="nucleotide sequence ID" value="NZ_FTPU01000001.1"/>
</dbReference>
<dbReference type="PANTHER" id="PTHR22925">
    <property type="entry name" value="GLYCOSYL HYDROLASE 43 FAMILY MEMBER"/>
    <property type="match status" value="1"/>
</dbReference>
<accession>A0A1U7PSJ7</accession>
<sequence length="330" mass="37520">MKKLIFLYILFLFSNFPAQNGKNISFKPGEIWKDTDGVHINAHGGGILFDKGTYYWFGEFKGDTNDAQVGVTVYSGKDLYNWKNEGVALKVSEDPNSEITKGSIIERPKVIYNTKTKKYVMWFHLELKGRGYEAARTGLAVSDKPAGPYRFIRSYRPNVGNWPVDFPDSQKRRVKGEDTIKSWTPKWIEAIQDGMFLRRDFAVGQMSRDMQLFVDDDGKAYHIHSAEENGTLHISLLTDDYQDFTNEFAVMMPSDFNEAPAIFKKDGMYYMIASGTTGWKPNPARSFRAKNIFGPWESLGNPAVGPKAETTFDSQSTYILPVQGKKDQFI</sequence>
<dbReference type="AlphaFoldDB" id="A0A1U7PSJ7"/>
<proteinExistence type="inferred from homology"/>
<keyword evidence="5" id="KW-0732">Signal</keyword>
<dbReference type="GO" id="GO:0004553">
    <property type="term" value="F:hydrolase activity, hydrolyzing O-glycosyl compounds"/>
    <property type="evidence" value="ECO:0007669"/>
    <property type="project" value="InterPro"/>
</dbReference>
<comment type="similarity">
    <text evidence="1 4">Belongs to the glycosyl hydrolase 43 family.</text>
</comment>
<keyword evidence="3 4" id="KW-0326">Glycosidase</keyword>
<reference evidence="7" key="1">
    <citation type="submission" date="2016-10" db="EMBL/GenBank/DDBJ databases">
        <authorList>
            <person name="Varghese N."/>
            <person name="Submissions S."/>
        </authorList>
    </citation>
    <scope>NUCLEOTIDE SEQUENCE [LARGE SCALE GENOMIC DNA]</scope>
    <source>
        <strain evidence="7">DSM 19482</strain>
    </source>
</reference>
<dbReference type="GO" id="GO:0005975">
    <property type="term" value="P:carbohydrate metabolic process"/>
    <property type="evidence" value="ECO:0007669"/>
    <property type="project" value="InterPro"/>
</dbReference>
<evidence type="ECO:0000256" key="1">
    <source>
        <dbReference type="ARBA" id="ARBA00009865"/>
    </source>
</evidence>
<evidence type="ECO:0000256" key="4">
    <source>
        <dbReference type="RuleBase" id="RU361187"/>
    </source>
</evidence>
<evidence type="ECO:0000256" key="5">
    <source>
        <dbReference type="SAM" id="SignalP"/>
    </source>
</evidence>
<keyword evidence="7" id="KW-1185">Reference proteome</keyword>
<feature type="signal peptide" evidence="5">
    <location>
        <begin position="1"/>
        <end position="18"/>
    </location>
</feature>
<keyword evidence="2 4" id="KW-0378">Hydrolase</keyword>
<dbReference type="Proteomes" id="UP000187261">
    <property type="component" value="Unassembled WGS sequence"/>
</dbReference>
<dbReference type="InterPro" id="IPR006710">
    <property type="entry name" value="Glyco_hydro_43"/>
</dbReference>
<evidence type="ECO:0000256" key="2">
    <source>
        <dbReference type="ARBA" id="ARBA00022801"/>
    </source>
</evidence>
<evidence type="ECO:0000313" key="7">
    <source>
        <dbReference type="Proteomes" id="UP000187261"/>
    </source>
</evidence>
<dbReference type="InterPro" id="IPR023296">
    <property type="entry name" value="Glyco_hydro_beta-prop_sf"/>
</dbReference>
<evidence type="ECO:0000313" key="6">
    <source>
        <dbReference type="EMBL" id="SIT95514.1"/>
    </source>
</evidence>
<dbReference type="PANTHER" id="PTHR22925:SF3">
    <property type="entry name" value="GLYCOSYL HYDROLASE FAMILY PROTEIN 43"/>
    <property type="match status" value="1"/>
</dbReference>
<dbReference type="EMBL" id="FTPU01000001">
    <property type="protein sequence ID" value="SIT95514.1"/>
    <property type="molecule type" value="Genomic_DNA"/>
</dbReference>
<dbReference type="OrthoDB" id="9801455at2"/>
<protein>
    <submittedName>
        <fullName evidence="6">Glycosyl hydrolases family 43</fullName>
    </submittedName>
</protein>
<evidence type="ECO:0000256" key="3">
    <source>
        <dbReference type="ARBA" id="ARBA00023295"/>
    </source>
</evidence>
<dbReference type="STRING" id="1121284.SAMN05660493_00161"/>
<dbReference type="Gene3D" id="2.115.10.20">
    <property type="entry name" value="Glycosyl hydrolase domain, family 43"/>
    <property type="match status" value="1"/>
</dbReference>
<dbReference type="Pfam" id="PF04616">
    <property type="entry name" value="Glyco_hydro_43"/>
    <property type="match status" value="1"/>
</dbReference>
<dbReference type="SUPFAM" id="SSF75005">
    <property type="entry name" value="Arabinanase/levansucrase/invertase"/>
    <property type="match status" value="1"/>
</dbReference>
<name>A0A1U7PSJ7_9FLAO</name>
<feature type="chain" id="PRO_5012165625" evidence="5">
    <location>
        <begin position="19"/>
        <end position="330"/>
    </location>
</feature>
<gene>
    <name evidence="6" type="ORF">SAMN05660493_00161</name>
</gene>